<dbReference type="NCBIfam" id="TIGR00711">
    <property type="entry name" value="efflux_EmrB"/>
    <property type="match status" value="1"/>
</dbReference>
<evidence type="ECO:0000256" key="6">
    <source>
        <dbReference type="ARBA" id="ARBA00022989"/>
    </source>
</evidence>
<dbReference type="AlphaFoldDB" id="A0A7W8KHA7"/>
<dbReference type="Proteomes" id="UP000539473">
    <property type="component" value="Unassembled WGS sequence"/>
</dbReference>
<feature type="transmembrane region" description="Helical" evidence="9">
    <location>
        <begin position="272"/>
        <end position="297"/>
    </location>
</feature>
<evidence type="ECO:0000256" key="8">
    <source>
        <dbReference type="SAM" id="MobiDB-lite"/>
    </source>
</evidence>
<sequence length="490" mass="50528">MSAAPKTLAARDRAVVMILLIATFVVILNETIMNVAIPVLMKDLRVGAGSAQWLSTAFMLTMAVVIPVTGFLLQRLATRTVFLLAMGLFSAGTLLAALAPGFVPLLLARVVQASGTAIMLPLLMTTVLTVVPERSRGAVMGNISIVISVAPAIGPTISGVILQVLSWRFMFLFVLPIALAALAYGARMLGNVGERRNSPLDLISIPLSALGFGGFVYALNQASGPGGFGSSGVLWPLGVAVVALAAFVWRQRVLIRRDAPLLDLRAFAFPQFTLGVGLMVIAMMALFGGAILLPLYLQGVRGLSTLQTGLLLLPGGLVMGLLAPTVGRWYDRIGPRPLTLPGTVLMAGVLWGLGHLTAATPVWALIALHVVLSVGLALLFTPVFTSSLGPLPPQLYSHGSAILSTLQQVAGAAGTALLVTLYAARSAALAGGGAAPLLAQQSGIQLAFTVSAWIAALAVPLALGLKKTPQAGPGHAGPPAPETTAPQPGD</sequence>
<feature type="transmembrane region" description="Helical" evidence="9">
    <location>
        <begin position="14"/>
        <end position="41"/>
    </location>
</feature>
<dbReference type="PANTHER" id="PTHR42718">
    <property type="entry name" value="MAJOR FACILITATOR SUPERFAMILY MULTIDRUG TRANSPORTER MFSC"/>
    <property type="match status" value="1"/>
</dbReference>
<keyword evidence="5 9" id="KW-0812">Transmembrane</keyword>
<dbReference type="PANTHER" id="PTHR42718:SF9">
    <property type="entry name" value="MAJOR FACILITATOR SUPERFAMILY MULTIDRUG TRANSPORTER MFSC"/>
    <property type="match status" value="1"/>
</dbReference>
<keyword evidence="3" id="KW-0813">Transport</keyword>
<evidence type="ECO:0000313" key="14">
    <source>
        <dbReference type="Proteomes" id="UP000619376"/>
    </source>
</evidence>
<feature type="region of interest" description="Disordered" evidence="8">
    <location>
        <begin position="469"/>
        <end position="490"/>
    </location>
</feature>
<dbReference type="SUPFAM" id="SSF103473">
    <property type="entry name" value="MFS general substrate transporter"/>
    <property type="match status" value="1"/>
</dbReference>
<keyword evidence="6 9" id="KW-1133">Transmembrane helix</keyword>
<reference evidence="11" key="4">
    <citation type="submission" date="2024-05" db="EMBL/GenBank/DDBJ databases">
        <authorList>
            <person name="Sun Q."/>
            <person name="Zhou Y."/>
        </authorList>
    </citation>
    <scope>NUCLEOTIDE SEQUENCE</scope>
    <source>
        <strain evidence="11">CGMCC 1.18437</strain>
    </source>
</reference>
<dbReference type="Gene3D" id="1.20.1720.10">
    <property type="entry name" value="Multidrug resistance protein D"/>
    <property type="match status" value="1"/>
</dbReference>
<reference evidence="14" key="2">
    <citation type="journal article" date="2019" name="Int. J. Syst. Evol. Microbiol.">
        <title>The Global Catalogue of Microorganisms (GCM) 10K type strain sequencing project: providing services to taxonomists for standard genome sequencing and annotation.</title>
        <authorList>
            <consortium name="The Broad Institute Genomics Platform"/>
            <consortium name="The Broad Institute Genome Sequencing Center for Infectious Disease"/>
            <person name="Wu L."/>
            <person name="Ma J."/>
        </authorList>
    </citation>
    <scope>NUCLEOTIDE SEQUENCE [LARGE SCALE GENOMIC DNA]</scope>
    <source>
        <strain evidence="14">CGMCC 1.18437</strain>
    </source>
</reference>
<dbReference type="PRINTS" id="PR01036">
    <property type="entry name" value="TCRTETB"/>
</dbReference>
<keyword evidence="7 9" id="KW-0472">Membrane</keyword>
<accession>A0A7W8KHA7</accession>
<feature type="transmembrane region" description="Helical" evidence="9">
    <location>
        <begin position="401"/>
        <end position="424"/>
    </location>
</feature>
<evidence type="ECO:0000259" key="10">
    <source>
        <dbReference type="PROSITE" id="PS50850"/>
    </source>
</evidence>
<organism evidence="12 13">
    <name type="scientific">Deinococcus metalli</name>
    <dbReference type="NCBI Taxonomy" id="1141878"/>
    <lineage>
        <taxon>Bacteria</taxon>
        <taxon>Thermotogati</taxon>
        <taxon>Deinococcota</taxon>
        <taxon>Deinococci</taxon>
        <taxon>Deinococcales</taxon>
        <taxon>Deinococcaceae</taxon>
        <taxon>Deinococcus</taxon>
    </lineage>
</organism>
<dbReference type="GO" id="GO:0022857">
    <property type="term" value="F:transmembrane transporter activity"/>
    <property type="evidence" value="ECO:0007669"/>
    <property type="project" value="InterPro"/>
</dbReference>
<feature type="transmembrane region" description="Helical" evidence="9">
    <location>
        <begin position="444"/>
        <end position="465"/>
    </location>
</feature>
<evidence type="ECO:0000256" key="9">
    <source>
        <dbReference type="SAM" id="Phobius"/>
    </source>
</evidence>
<gene>
    <name evidence="11" type="ORF">GCM10017781_24240</name>
    <name evidence="12" type="ORF">HNQ07_002460</name>
</gene>
<feature type="transmembrane region" description="Helical" evidence="9">
    <location>
        <begin position="111"/>
        <end position="131"/>
    </location>
</feature>
<feature type="transmembrane region" description="Helical" evidence="9">
    <location>
        <begin position="202"/>
        <end position="220"/>
    </location>
</feature>
<evidence type="ECO:0000256" key="4">
    <source>
        <dbReference type="ARBA" id="ARBA00022475"/>
    </source>
</evidence>
<dbReference type="InterPro" id="IPR004638">
    <property type="entry name" value="EmrB-like"/>
</dbReference>
<name>A0A7W8KHA7_9DEIO</name>
<feature type="transmembrane region" description="Helical" evidence="9">
    <location>
        <begin position="232"/>
        <end position="251"/>
    </location>
</feature>
<protein>
    <submittedName>
        <fullName evidence="11 12">MFS transporter</fullName>
    </submittedName>
</protein>
<dbReference type="EMBL" id="BNAJ01000005">
    <property type="protein sequence ID" value="GHF46916.1"/>
    <property type="molecule type" value="Genomic_DNA"/>
</dbReference>
<dbReference type="InterPro" id="IPR011701">
    <property type="entry name" value="MFS"/>
</dbReference>
<evidence type="ECO:0000256" key="7">
    <source>
        <dbReference type="ARBA" id="ARBA00023136"/>
    </source>
</evidence>
<dbReference type="InterPro" id="IPR020846">
    <property type="entry name" value="MFS_dom"/>
</dbReference>
<dbReference type="Gene3D" id="1.20.1250.20">
    <property type="entry name" value="MFS general substrate transporter like domains"/>
    <property type="match status" value="1"/>
</dbReference>
<comment type="subcellular location">
    <subcellularLocation>
        <location evidence="1">Cell membrane</location>
        <topology evidence="1">Multi-pass membrane protein</topology>
    </subcellularLocation>
</comment>
<feature type="transmembrane region" description="Helical" evidence="9">
    <location>
        <begin position="362"/>
        <end position="380"/>
    </location>
</feature>
<feature type="transmembrane region" description="Helical" evidence="9">
    <location>
        <begin position="171"/>
        <end position="190"/>
    </location>
</feature>
<comment type="caution">
    <text evidence="12">The sequence shown here is derived from an EMBL/GenBank/DDBJ whole genome shotgun (WGS) entry which is preliminary data.</text>
</comment>
<dbReference type="PROSITE" id="PS50850">
    <property type="entry name" value="MFS"/>
    <property type="match status" value="1"/>
</dbReference>
<dbReference type="RefSeq" id="WP_184112113.1">
    <property type="nucleotide sequence ID" value="NZ_BNAJ01000005.1"/>
</dbReference>
<feature type="transmembrane region" description="Helical" evidence="9">
    <location>
        <begin position="80"/>
        <end position="99"/>
    </location>
</feature>
<proteinExistence type="inferred from homology"/>
<reference evidence="11" key="1">
    <citation type="journal article" date="2014" name="Int. J. Syst. Evol. Microbiol.">
        <title>Complete genome of a new Firmicutes species belonging to the dominant human colonic microbiota ('Ruminococcus bicirculans') reveals two chromosomes and a selective capacity to utilize plant glucans.</title>
        <authorList>
            <consortium name="NISC Comparative Sequencing Program"/>
            <person name="Wegmann U."/>
            <person name="Louis P."/>
            <person name="Goesmann A."/>
            <person name="Henrissat B."/>
            <person name="Duncan S.H."/>
            <person name="Flint H.J."/>
        </authorList>
    </citation>
    <scope>NUCLEOTIDE SEQUENCE</scope>
    <source>
        <strain evidence="11">CGMCC 1.18437</strain>
    </source>
</reference>
<feature type="transmembrane region" description="Helical" evidence="9">
    <location>
        <begin position="309"/>
        <end position="326"/>
    </location>
</feature>
<dbReference type="Proteomes" id="UP000619376">
    <property type="component" value="Unassembled WGS sequence"/>
</dbReference>
<evidence type="ECO:0000256" key="3">
    <source>
        <dbReference type="ARBA" id="ARBA00022448"/>
    </source>
</evidence>
<comment type="similarity">
    <text evidence="2">Belongs to the major facilitator superfamily. EmrB family.</text>
</comment>
<evidence type="ECO:0000313" key="11">
    <source>
        <dbReference type="EMBL" id="GHF46916.1"/>
    </source>
</evidence>
<evidence type="ECO:0000256" key="2">
    <source>
        <dbReference type="ARBA" id="ARBA00008537"/>
    </source>
</evidence>
<feature type="transmembrane region" description="Helical" evidence="9">
    <location>
        <begin position="53"/>
        <end position="73"/>
    </location>
</feature>
<feature type="transmembrane region" description="Helical" evidence="9">
    <location>
        <begin position="338"/>
        <end position="356"/>
    </location>
</feature>
<dbReference type="EMBL" id="JACHFK010000005">
    <property type="protein sequence ID" value="MBB5376996.1"/>
    <property type="molecule type" value="Genomic_DNA"/>
</dbReference>
<evidence type="ECO:0000256" key="5">
    <source>
        <dbReference type="ARBA" id="ARBA00022692"/>
    </source>
</evidence>
<dbReference type="Pfam" id="PF07690">
    <property type="entry name" value="MFS_1"/>
    <property type="match status" value="1"/>
</dbReference>
<feature type="transmembrane region" description="Helical" evidence="9">
    <location>
        <begin position="143"/>
        <end position="165"/>
    </location>
</feature>
<dbReference type="InterPro" id="IPR036259">
    <property type="entry name" value="MFS_trans_sf"/>
</dbReference>
<evidence type="ECO:0000313" key="12">
    <source>
        <dbReference type="EMBL" id="MBB5376996.1"/>
    </source>
</evidence>
<keyword evidence="4" id="KW-1003">Cell membrane</keyword>
<keyword evidence="14" id="KW-1185">Reference proteome</keyword>
<feature type="domain" description="Major facilitator superfamily (MFS) profile" evidence="10">
    <location>
        <begin position="15"/>
        <end position="470"/>
    </location>
</feature>
<evidence type="ECO:0000256" key="1">
    <source>
        <dbReference type="ARBA" id="ARBA00004651"/>
    </source>
</evidence>
<reference evidence="12 13" key="3">
    <citation type="submission" date="2020-08" db="EMBL/GenBank/DDBJ databases">
        <title>Genomic Encyclopedia of Type Strains, Phase IV (KMG-IV): sequencing the most valuable type-strain genomes for metagenomic binning, comparative biology and taxonomic classification.</title>
        <authorList>
            <person name="Goeker M."/>
        </authorList>
    </citation>
    <scope>NUCLEOTIDE SEQUENCE [LARGE SCALE GENOMIC DNA]</scope>
    <source>
        <strain evidence="12 13">DSM 27521</strain>
    </source>
</reference>
<evidence type="ECO:0000313" key="13">
    <source>
        <dbReference type="Proteomes" id="UP000539473"/>
    </source>
</evidence>
<dbReference type="GO" id="GO:0005886">
    <property type="term" value="C:plasma membrane"/>
    <property type="evidence" value="ECO:0007669"/>
    <property type="project" value="UniProtKB-SubCell"/>
</dbReference>